<dbReference type="RefSeq" id="XP_016212628.1">
    <property type="nucleotide sequence ID" value="XM_016359379.1"/>
</dbReference>
<dbReference type="VEuPathDB" id="FungiDB:PV09_05825"/>
<dbReference type="Proteomes" id="UP000053259">
    <property type="component" value="Unassembled WGS sequence"/>
</dbReference>
<organism evidence="2 3">
    <name type="scientific">Verruconis gallopava</name>
    <dbReference type="NCBI Taxonomy" id="253628"/>
    <lineage>
        <taxon>Eukaryota</taxon>
        <taxon>Fungi</taxon>
        <taxon>Dikarya</taxon>
        <taxon>Ascomycota</taxon>
        <taxon>Pezizomycotina</taxon>
        <taxon>Dothideomycetes</taxon>
        <taxon>Pleosporomycetidae</taxon>
        <taxon>Venturiales</taxon>
        <taxon>Sympoventuriaceae</taxon>
        <taxon>Verruconis</taxon>
    </lineage>
</organism>
<dbReference type="PANTHER" id="PTHR36142">
    <property type="entry name" value="METALLO-HYDROLASE/OXIDOREDUCTASE SUPERFAMILY PROTEIN"/>
    <property type="match status" value="1"/>
</dbReference>
<evidence type="ECO:0000256" key="1">
    <source>
        <dbReference type="SAM" id="MobiDB-lite"/>
    </source>
</evidence>
<evidence type="ECO:0008006" key="4">
    <source>
        <dbReference type="Google" id="ProtNLM"/>
    </source>
</evidence>
<dbReference type="AlphaFoldDB" id="A0A0D2AUD1"/>
<dbReference type="Gene3D" id="3.60.15.10">
    <property type="entry name" value="Ribonuclease Z/Hydroxyacylglutathione hydrolase-like"/>
    <property type="match status" value="1"/>
</dbReference>
<dbReference type="InParanoid" id="A0A0D2AUD1"/>
<feature type="region of interest" description="Disordered" evidence="1">
    <location>
        <begin position="182"/>
        <end position="201"/>
    </location>
</feature>
<dbReference type="HOGENOM" id="CLU_047435_2_0_1"/>
<feature type="compositionally biased region" description="Low complexity" evidence="1">
    <location>
        <begin position="189"/>
        <end position="201"/>
    </location>
</feature>
<accession>A0A0D2AUD1</accession>
<dbReference type="OrthoDB" id="332863at2759"/>
<dbReference type="EMBL" id="KN847547">
    <property type="protein sequence ID" value="KIW02759.1"/>
    <property type="molecule type" value="Genomic_DNA"/>
</dbReference>
<proteinExistence type="predicted"/>
<dbReference type="GeneID" id="27313798"/>
<gene>
    <name evidence="2" type="ORF">PV09_05825</name>
</gene>
<feature type="compositionally biased region" description="Basic and acidic residues" evidence="1">
    <location>
        <begin position="363"/>
        <end position="385"/>
    </location>
</feature>
<keyword evidence="3" id="KW-1185">Reference proteome</keyword>
<protein>
    <recommendedName>
        <fullName evidence="4">Metallo-beta-lactamase domain-containing protein</fullName>
    </recommendedName>
</protein>
<sequence>MALHIKALNNDTSFLLTFIPSICPAEQKFPETFPGAFTILIDPIVPLKIDDVDPKPSSCISSLNDIAEPDAILISQTLPDHCHEESLCQLSPHIQSMIVGEPNAIKKVKRWKHFDLGNMYALRRYKNGRKDTLFRVELPPPSPLGTSGELTIALLNSKVSSAGSVHNAIGITYREPGSVLSRSRAMTGAPPSSRASSAKPMSSISSDMTFATTAASNPEPTLSVLYSPYGVSFDVVQPWILGHLVPESALPLVAMLHSTTVVDAPWYSGGNISTGYPGGFELARRLMPTTWIAANDRHNVLSATAKKVVRKDFDVTDAQMQLWNELAAKNVERKPKILRLNPGETLRVDRLTAEAIVKAMTRNTKEEEKIANPEEHTTTDHEELQ</sequence>
<name>A0A0D2AUD1_9PEZI</name>
<dbReference type="PANTHER" id="PTHR36142:SF5">
    <property type="entry name" value="METALLO-BETA-LACTAMASE DOMAIN-CONTAINING PROTEIN"/>
    <property type="match status" value="1"/>
</dbReference>
<evidence type="ECO:0000313" key="3">
    <source>
        <dbReference type="Proteomes" id="UP000053259"/>
    </source>
</evidence>
<dbReference type="STRING" id="253628.A0A0D2AUD1"/>
<reference evidence="2 3" key="1">
    <citation type="submission" date="2015-01" db="EMBL/GenBank/DDBJ databases">
        <title>The Genome Sequence of Ochroconis gallopava CBS43764.</title>
        <authorList>
            <consortium name="The Broad Institute Genomics Platform"/>
            <person name="Cuomo C."/>
            <person name="de Hoog S."/>
            <person name="Gorbushina A."/>
            <person name="Stielow B."/>
            <person name="Teixiera M."/>
            <person name="Abouelleil A."/>
            <person name="Chapman S.B."/>
            <person name="Priest M."/>
            <person name="Young S.K."/>
            <person name="Wortman J."/>
            <person name="Nusbaum C."/>
            <person name="Birren B."/>
        </authorList>
    </citation>
    <scope>NUCLEOTIDE SEQUENCE [LARGE SCALE GENOMIC DNA]</scope>
    <source>
        <strain evidence="2 3">CBS 43764</strain>
    </source>
</reference>
<dbReference type="InterPro" id="IPR036866">
    <property type="entry name" value="RibonucZ/Hydroxyglut_hydro"/>
</dbReference>
<feature type="region of interest" description="Disordered" evidence="1">
    <location>
        <begin position="362"/>
        <end position="385"/>
    </location>
</feature>
<evidence type="ECO:0000313" key="2">
    <source>
        <dbReference type="EMBL" id="KIW02759.1"/>
    </source>
</evidence>